<evidence type="ECO:0000256" key="1">
    <source>
        <dbReference type="ARBA" id="ARBA00022443"/>
    </source>
</evidence>
<dbReference type="Proteomes" id="UP000076871">
    <property type="component" value="Unassembled WGS sequence"/>
</dbReference>
<sequence>MAVLKRQNSQPSEIHARARRARLPRDLTARSTIAPTEVSVGVEAAPSTSTAAAPNHRHDRLSAAEKGITAAIVIVAVLILGLLAWKIGKWRRQKSRAASNSINISLMAKKQGGKAIHIDFDSDGRVMEKPTMHVALPAVPPASAKQTSMSASKPWMHVLASALPTFPGSTTRPRDERDERSPPPSYSVFANGAASPPSSHRVQPPSLDIPTKHDSARVVVPSPRSASYGVDSPLYKAPLLTGVRPKSLLVSKPLPRVMVVQNTFKPSLPDELLIMIGEKLKLLEEYEDEWCLVEREGSKGVVPRFCLSEQA</sequence>
<name>A0A165IM09_9APHY</name>
<dbReference type="SUPFAM" id="SSF50044">
    <property type="entry name" value="SH3-domain"/>
    <property type="match status" value="1"/>
</dbReference>
<evidence type="ECO:0000256" key="3">
    <source>
        <dbReference type="SAM" id="MobiDB-lite"/>
    </source>
</evidence>
<reference evidence="6 7" key="1">
    <citation type="journal article" date="2016" name="Mol. Biol. Evol.">
        <title>Comparative Genomics of Early-Diverging Mushroom-Forming Fungi Provides Insights into the Origins of Lignocellulose Decay Capabilities.</title>
        <authorList>
            <person name="Nagy L.G."/>
            <person name="Riley R."/>
            <person name="Tritt A."/>
            <person name="Adam C."/>
            <person name="Daum C."/>
            <person name="Floudas D."/>
            <person name="Sun H."/>
            <person name="Yadav J.S."/>
            <person name="Pangilinan J."/>
            <person name="Larsson K.H."/>
            <person name="Matsuura K."/>
            <person name="Barry K."/>
            <person name="Labutti K."/>
            <person name="Kuo R."/>
            <person name="Ohm R.A."/>
            <person name="Bhattacharya S.S."/>
            <person name="Shirouzu T."/>
            <person name="Yoshinaga Y."/>
            <person name="Martin F.M."/>
            <person name="Grigoriev I.V."/>
            <person name="Hibbett D.S."/>
        </authorList>
    </citation>
    <scope>NUCLEOTIDE SEQUENCE [LARGE SCALE GENOMIC DNA]</scope>
    <source>
        <strain evidence="6 7">93-53</strain>
    </source>
</reference>
<protein>
    <recommendedName>
        <fullName evidence="5">SH3 domain-containing protein</fullName>
    </recommendedName>
</protein>
<feature type="compositionally biased region" description="Basic and acidic residues" evidence="3">
    <location>
        <begin position="172"/>
        <end position="181"/>
    </location>
</feature>
<keyword evidence="4" id="KW-0472">Membrane</keyword>
<dbReference type="AlphaFoldDB" id="A0A165IM09"/>
<dbReference type="PROSITE" id="PS50002">
    <property type="entry name" value="SH3"/>
    <property type="match status" value="1"/>
</dbReference>
<proteinExistence type="predicted"/>
<accession>A0A165IM09</accession>
<gene>
    <name evidence="6" type="ORF">LAESUDRAFT_669725</name>
</gene>
<dbReference type="CDD" id="cd11854">
    <property type="entry name" value="SH3_Fus1p"/>
    <property type="match status" value="1"/>
</dbReference>
<keyword evidence="4" id="KW-1133">Transmembrane helix</keyword>
<evidence type="ECO:0000256" key="2">
    <source>
        <dbReference type="PROSITE-ProRule" id="PRU00192"/>
    </source>
</evidence>
<keyword evidence="1 2" id="KW-0728">SH3 domain</keyword>
<evidence type="ECO:0000256" key="4">
    <source>
        <dbReference type="SAM" id="Phobius"/>
    </source>
</evidence>
<keyword evidence="7" id="KW-1185">Reference proteome</keyword>
<feature type="region of interest" description="Disordered" evidence="3">
    <location>
        <begin position="1"/>
        <end position="21"/>
    </location>
</feature>
<evidence type="ECO:0000313" key="7">
    <source>
        <dbReference type="Proteomes" id="UP000076871"/>
    </source>
</evidence>
<keyword evidence="4" id="KW-0812">Transmembrane</keyword>
<dbReference type="STRING" id="1314785.A0A165IM09"/>
<feature type="domain" description="SH3" evidence="5">
    <location>
        <begin position="253"/>
        <end position="311"/>
    </location>
</feature>
<dbReference type="SMART" id="SM00326">
    <property type="entry name" value="SH3"/>
    <property type="match status" value="1"/>
</dbReference>
<dbReference type="OrthoDB" id="5340910at2759"/>
<dbReference type="RefSeq" id="XP_040770775.1">
    <property type="nucleotide sequence ID" value="XM_040905408.1"/>
</dbReference>
<feature type="transmembrane region" description="Helical" evidence="4">
    <location>
        <begin position="67"/>
        <end position="85"/>
    </location>
</feature>
<evidence type="ECO:0000259" key="5">
    <source>
        <dbReference type="PROSITE" id="PS50002"/>
    </source>
</evidence>
<feature type="region of interest" description="Disordered" evidence="3">
    <location>
        <begin position="164"/>
        <end position="213"/>
    </location>
</feature>
<dbReference type="InterPro" id="IPR001452">
    <property type="entry name" value="SH3_domain"/>
</dbReference>
<organism evidence="6 7">
    <name type="scientific">Laetiporus sulphureus 93-53</name>
    <dbReference type="NCBI Taxonomy" id="1314785"/>
    <lineage>
        <taxon>Eukaryota</taxon>
        <taxon>Fungi</taxon>
        <taxon>Dikarya</taxon>
        <taxon>Basidiomycota</taxon>
        <taxon>Agaricomycotina</taxon>
        <taxon>Agaricomycetes</taxon>
        <taxon>Polyporales</taxon>
        <taxon>Laetiporus</taxon>
    </lineage>
</organism>
<dbReference type="GeneID" id="63822438"/>
<dbReference type="InterPro" id="IPR035521">
    <property type="entry name" value="Fus1_SH3"/>
</dbReference>
<evidence type="ECO:0000313" key="6">
    <source>
        <dbReference type="EMBL" id="KZT13265.1"/>
    </source>
</evidence>
<dbReference type="InterPro" id="IPR036028">
    <property type="entry name" value="SH3-like_dom_sf"/>
</dbReference>
<feature type="compositionally biased region" description="Polar residues" evidence="3">
    <location>
        <begin position="1"/>
        <end position="12"/>
    </location>
</feature>
<dbReference type="EMBL" id="KV427605">
    <property type="protein sequence ID" value="KZT13265.1"/>
    <property type="molecule type" value="Genomic_DNA"/>
</dbReference>
<dbReference type="Pfam" id="PF14604">
    <property type="entry name" value="SH3_9"/>
    <property type="match status" value="1"/>
</dbReference>
<dbReference type="Gene3D" id="2.30.30.40">
    <property type="entry name" value="SH3 Domains"/>
    <property type="match status" value="1"/>
</dbReference>
<dbReference type="InParanoid" id="A0A165IM09"/>